<dbReference type="Pfam" id="PF04032">
    <property type="entry name" value="Rpr2"/>
    <property type="match status" value="1"/>
</dbReference>
<evidence type="ECO:0000256" key="2">
    <source>
        <dbReference type="ARBA" id="ARBA00022723"/>
    </source>
</evidence>
<comment type="caution">
    <text evidence="5">The sequence shown here is derived from an EMBL/GenBank/DDBJ whole genome shotgun (WGS) entry which is preliminary data.</text>
</comment>
<reference evidence="5 6" key="1">
    <citation type="journal article" date="2024" name="bioRxiv">
        <title>A reference genome for Trichogramma kaykai: A tiny desert-dwelling parasitoid wasp with competing sex-ratio distorters.</title>
        <authorList>
            <person name="Culotta J."/>
            <person name="Lindsey A.R."/>
        </authorList>
    </citation>
    <scope>NUCLEOTIDE SEQUENCE [LARGE SCALE GENOMIC DNA]</scope>
    <source>
        <strain evidence="5 6">KSX58</strain>
    </source>
</reference>
<sequence>MSTVQDLNTTISIEKDSITTISIAKNSSTIISTAKGDITTMSTATNSNTTILTEKDATTAKSNAKDSKTVVLSAKNSNNFPQEKLCQGKDIFERMNYLYQAGVLASSKNSVVAAYCGSNMKACAKKAVLRIDHNIKRTICQVCNCPLVPGKTSKVRLKKKKIFIICKNCENSKKIPMNIKKDTLWFEKPEAVAEMYDYGPKKQ</sequence>
<comment type="similarity">
    <text evidence="4">Belongs to the eukaryotic/archaeal RNase P protein component 4 family.</text>
</comment>
<keyword evidence="6" id="KW-1185">Reference proteome</keyword>
<keyword evidence="3" id="KW-0862">Zinc</keyword>
<keyword evidence="1" id="KW-0819">tRNA processing</keyword>
<dbReference type="Gene3D" id="6.20.50.20">
    <property type="match status" value="1"/>
</dbReference>
<dbReference type="GO" id="GO:0046872">
    <property type="term" value="F:metal ion binding"/>
    <property type="evidence" value="ECO:0007669"/>
    <property type="project" value="UniProtKB-KW"/>
</dbReference>
<proteinExistence type="inferred from homology"/>
<evidence type="ECO:0000256" key="3">
    <source>
        <dbReference type="ARBA" id="ARBA00022833"/>
    </source>
</evidence>
<gene>
    <name evidence="5" type="ORF">TKK_004790</name>
</gene>
<dbReference type="GO" id="GO:1990904">
    <property type="term" value="C:ribonucleoprotein complex"/>
    <property type="evidence" value="ECO:0007669"/>
    <property type="project" value="UniProtKB-ARBA"/>
</dbReference>
<dbReference type="GO" id="GO:1902555">
    <property type="term" value="C:endoribonuclease complex"/>
    <property type="evidence" value="ECO:0007669"/>
    <property type="project" value="UniProtKB-ARBA"/>
</dbReference>
<evidence type="ECO:0000313" key="5">
    <source>
        <dbReference type="EMBL" id="KAL3402266.1"/>
    </source>
</evidence>
<dbReference type="InterPro" id="IPR007175">
    <property type="entry name" value="Rpr2/Snm1/Rpp21"/>
</dbReference>
<evidence type="ECO:0000256" key="1">
    <source>
        <dbReference type="ARBA" id="ARBA00022694"/>
    </source>
</evidence>
<dbReference type="EMBL" id="JBJJXI010000037">
    <property type="protein sequence ID" value="KAL3402266.1"/>
    <property type="molecule type" value="Genomic_DNA"/>
</dbReference>
<evidence type="ECO:0000313" key="6">
    <source>
        <dbReference type="Proteomes" id="UP001627154"/>
    </source>
</evidence>
<name>A0ABD2XC69_9HYME</name>
<dbReference type="Proteomes" id="UP001627154">
    <property type="component" value="Unassembled WGS sequence"/>
</dbReference>
<evidence type="ECO:0000256" key="4">
    <source>
        <dbReference type="ARBA" id="ARBA00038402"/>
    </source>
</evidence>
<protein>
    <submittedName>
        <fullName evidence="5">Uncharacterized protein</fullName>
    </submittedName>
</protein>
<organism evidence="5 6">
    <name type="scientific">Trichogramma kaykai</name>
    <dbReference type="NCBI Taxonomy" id="54128"/>
    <lineage>
        <taxon>Eukaryota</taxon>
        <taxon>Metazoa</taxon>
        <taxon>Ecdysozoa</taxon>
        <taxon>Arthropoda</taxon>
        <taxon>Hexapoda</taxon>
        <taxon>Insecta</taxon>
        <taxon>Pterygota</taxon>
        <taxon>Neoptera</taxon>
        <taxon>Endopterygota</taxon>
        <taxon>Hymenoptera</taxon>
        <taxon>Apocrita</taxon>
        <taxon>Proctotrupomorpha</taxon>
        <taxon>Chalcidoidea</taxon>
        <taxon>Trichogrammatidae</taxon>
        <taxon>Trichogramma</taxon>
    </lineage>
</organism>
<dbReference type="PANTHER" id="PTHR14742:SF0">
    <property type="entry name" value="RIBONUCLEASE P PROTEIN SUBUNIT P21"/>
    <property type="match status" value="1"/>
</dbReference>
<dbReference type="AlphaFoldDB" id="A0ABD2XC69"/>
<keyword evidence="2" id="KW-0479">Metal-binding</keyword>
<dbReference type="GO" id="GO:0008033">
    <property type="term" value="P:tRNA processing"/>
    <property type="evidence" value="ECO:0007669"/>
    <property type="project" value="UniProtKB-KW"/>
</dbReference>
<dbReference type="PANTHER" id="PTHR14742">
    <property type="entry name" value="RIBONUCLEASE P SUBUNIT P21"/>
    <property type="match status" value="1"/>
</dbReference>
<accession>A0ABD2XC69</accession>